<reference evidence="1 2" key="1">
    <citation type="submission" date="2017-08" db="EMBL/GenBank/DDBJ databases">
        <title>Infants hospitalized years apart are colonized by the same room-sourced microbial strains.</title>
        <authorList>
            <person name="Brooks B."/>
            <person name="Olm M.R."/>
            <person name="Firek B.A."/>
            <person name="Baker R."/>
            <person name="Thomas B.C."/>
            <person name="Morowitz M.J."/>
            <person name="Banfield J.F."/>
        </authorList>
    </citation>
    <scope>NUCLEOTIDE SEQUENCE [LARGE SCALE GENOMIC DNA]</scope>
    <source>
        <strain evidence="1">S2_003_000_R2_14</strain>
    </source>
</reference>
<gene>
    <name evidence="1" type="ORF">DI536_04640</name>
</gene>
<protein>
    <submittedName>
        <fullName evidence="1">Uncharacterized protein</fullName>
    </submittedName>
</protein>
<comment type="caution">
    <text evidence="1">The sequence shown here is derived from an EMBL/GenBank/DDBJ whole genome shotgun (WGS) entry which is preliminary data.</text>
</comment>
<name>A0A2W5TZ89_9BACT</name>
<proteinExistence type="predicted"/>
<dbReference type="EMBL" id="QFQP01000002">
    <property type="protein sequence ID" value="PZR17606.1"/>
    <property type="molecule type" value="Genomic_DNA"/>
</dbReference>
<dbReference type="Proteomes" id="UP000249061">
    <property type="component" value="Unassembled WGS sequence"/>
</dbReference>
<accession>A0A2W5TZ89</accession>
<evidence type="ECO:0000313" key="1">
    <source>
        <dbReference type="EMBL" id="PZR17606.1"/>
    </source>
</evidence>
<sequence>MREFRRQKRALPDAAFAALRDTLLASPLVGRSTLAGPFKASRGFAVIFKREGVDRVVSRFPALRAWFDAVLGAPAVRALTPWWQRSLTRIPNAWYLNVLLVSEGGTVSRHVDATLRKPAGEAEAVPEMVTVLYLSVPKARGGTLQLWSGPTPVGEVKPLENAAVHFRGDLAHQVNAFEGAQEAVRASLVIEQYHFTDDALARLPDFKLESRAGFSAYLEHHQHLRVEP</sequence>
<dbReference type="Gene3D" id="2.60.120.620">
    <property type="entry name" value="q2cbj1_9rhob like domain"/>
    <property type="match status" value="1"/>
</dbReference>
<organism evidence="1 2">
    <name type="scientific">Archangium gephyra</name>
    <dbReference type="NCBI Taxonomy" id="48"/>
    <lineage>
        <taxon>Bacteria</taxon>
        <taxon>Pseudomonadati</taxon>
        <taxon>Myxococcota</taxon>
        <taxon>Myxococcia</taxon>
        <taxon>Myxococcales</taxon>
        <taxon>Cystobacterineae</taxon>
        <taxon>Archangiaceae</taxon>
        <taxon>Archangium</taxon>
    </lineage>
</organism>
<dbReference type="AlphaFoldDB" id="A0A2W5TZ89"/>
<evidence type="ECO:0000313" key="2">
    <source>
        <dbReference type="Proteomes" id="UP000249061"/>
    </source>
</evidence>